<feature type="compositionally biased region" description="Polar residues" evidence="2">
    <location>
        <begin position="234"/>
        <end position="243"/>
    </location>
</feature>
<comment type="caution">
    <text evidence="3">The sequence shown here is derived from an EMBL/GenBank/DDBJ whole genome shotgun (WGS) entry which is preliminary data.</text>
</comment>
<feature type="region of interest" description="Disordered" evidence="2">
    <location>
        <begin position="1"/>
        <end position="81"/>
    </location>
</feature>
<proteinExistence type="inferred from homology"/>
<reference evidence="3 4" key="1">
    <citation type="submission" date="2024-06" db="EMBL/GenBank/DDBJ databases">
        <authorList>
            <person name="Kraege A."/>
            <person name="Thomma B."/>
        </authorList>
    </citation>
    <scope>NUCLEOTIDE SEQUENCE [LARGE SCALE GENOMIC DNA]</scope>
</reference>
<feature type="compositionally biased region" description="Polar residues" evidence="2">
    <location>
        <begin position="250"/>
        <end position="262"/>
    </location>
</feature>
<sequence length="262" mass="27597">MAAAEVARGRGGESPALMELQEQDVWENDIHSPSLSTGGSNPVTVGFRQPGSDSSSESDYDEQLAKKSKQRSSYHGSEPDSVMSAAMNVSNAASSMQPQFIRRAASIPADDASAAKLGTSMPINIPMMGRANTLSSAAANVDLDVDFVPPHIIEQQKEAKLYASGQSLVGPSPSTSLKRDRLMHRNAILRRTGFLEGTAMKGSIAEVLDPIKESKESVAIDARTGDAGTRALGSPSQSASTSLPREKHSMLSQALGTSASPR</sequence>
<keyword evidence="4" id="KW-1185">Reference proteome</keyword>
<dbReference type="InterPro" id="IPR007608">
    <property type="entry name" value="Senescence_reg_S40"/>
</dbReference>
<feature type="region of interest" description="Disordered" evidence="2">
    <location>
        <begin position="216"/>
        <end position="262"/>
    </location>
</feature>
<dbReference type="Proteomes" id="UP001497392">
    <property type="component" value="Unassembled WGS sequence"/>
</dbReference>
<organism evidence="3 4">
    <name type="scientific">Coccomyxa viridis</name>
    <dbReference type="NCBI Taxonomy" id="1274662"/>
    <lineage>
        <taxon>Eukaryota</taxon>
        <taxon>Viridiplantae</taxon>
        <taxon>Chlorophyta</taxon>
        <taxon>core chlorophytes</taxon>
        <taxon>Trebouxiophyceae</taxon>
        <taxon>Trebouxiophyceae incertae sedis</taxon>
        <taxon>Coccomyxaceae</taxon>
        <taxon>Coccomyxa</taxon>
    </lineage>
</organism>
<evidence type="ECO:0000256" key="2">
    <source>
        <dbReference type="SAM" id="MobiDB-lite"/>
    </source>
</evidence>
<evidence type="ECO:0000256" key="1">
    <source>
        <dbReference type="ARBA" id="ARBA00034773"/>
    </source>
</evidence>
<comment type="similarity">
    <text evidence="1">Belongs to the senescence regulator S40 family.</text>
</comment>
<name>A0ABP1FSZ8_9CHLO</name>
<dbReference type="EMBL" id="CAXHTA020000008">
    <property type="protein sequence ID" value="CAL5223038.1"/>
    <property type="molecule type" value="Genomic_DNA"/>
</dbReference>
<dbReference type="Pfam" id="PF04520">
    <property type="entry name" value="Senescence_reg"/>
    <property type="match status" value="1"/>
</dbReference>
<gene>
    <name evidence="3" type="primary">g5493</name>
    <name evidence="3" type="ORF">VP750_LOCUS4697</name>
</gene>
<accession>A0ABP1FSZ8</accession>
<evidence type="ECO:0000313" key="3">
    <source>
        <dbReference type="EMBL" id="CAL5223038.1"/>
    </source>
</evidence>
<protein>
    <submittedName>
        <fullName evidence="3">G5493 protein</fullName>
    </submittedName>
</protein>
<feature type="compositionally biased region" description="Polar residues" evidence="2">
    <location>
        <begin position="31"/>
        <end position="43"/>
    </location>
</feature>
<evidence type="ECO:0000313" key="4">
    <source>
        <dbReference type="Proteomes" id="UP001497392"/>
    </source>
</evidence>